<dbReference type="RefSeq" id="WP_145987089.1">
    <property type="nucleotide sequence ID" value="NZ_LS398110.1"/>
</dbReference>
<organism evidence="1 2">
    <name type="scientific">Bradyrhizobium vignae</name>
    <dbReference type="NCBI Taxonomy" id="1549949"/>
    <lineage>
        <taxon>Bacteria</taxon>
        <taxon>Pseudomonadati</taxon>
        <taxon>Pseudomonadota</taxon>
        <taxon>Alphaproteobacteria</taxon>
        <taxon>Hyphomicrobiales</taxon>
        <taxon>Nitrobacteraceae</taxon>
        <taxon>Bradyrhizobium</taxon>
    </lineage>
</organism>
<sequence>MNKQLFLYGLNVRLQFGERILKREDFPADTHVSREDISLQSLLTFFSADKPHEIEHQICTVCVKFRSIPEQQRFLSQFIGHPIVKQTFLLTVGGLFDPDAAESEAIVEPGDYSIVKTLELITSTSEHQDVLRASRRSIRKMLAACEIRPATNMASLTRYLGHLNLVLPNAWDLQRLATAFQQLKEQYWALFGPDLPSVFQALCDPLHHFTLDQLTRIDLLTELWGLRQIFHKLCLVRAVAGYENERTFIKSDPNIVGFLSINQSTREAIKALFAHEVRTSYVRCTASLDTISYIIAAFINIELAIRNRDLMVLKRQVADLYQRDQSAHLFLDWESIHNTFELPAIEADVYTIFLKLLMLHPTIGKRFLTVALARGKGHLVADLTSFTGRIRADTSRRKRSALDRGNVQFIRLARKLPRAAAERLIEEVTEKGMMERLAFAFAPSLKLAASALPKVDNQASILRLEFANLALRHGVLNERSANRMIEEETHFLRMHKFHTLFRAGRVKIDWEFLGSLVEALIDEDFGFLVSDSADRVIDKSVLNNVIKLFSEELSNVLLFDSESSLEQALNNNVRHGVLVPRFVKEFNEALVDALDYQGHPGDLSDDSYSRFGKHSRRLLTLKEHVTNQVNAYKDFWLTVQRDGEFQQSTRDMIAAVMQTISKDADSHKLSKAIISEFQTQVEKILAQALEVFLHQVKPSVFGEIAECRRDCSKQPSKTVTTFLDLLETRIEKAFEEISDWLGLAKITTDVPDFELIDLIRFEAVTLIFSDFKKLHFSHGSFVKKDGKMVALPRDPRIKGAYFEVTQEIVHNLISNALKHSGLGMNTAINMAVQVDDNDLIFRCTNSFSKKRFVAISATANNVTRLIKTSLPSQGSKDSQSGFSKIKNVCSRVLFEDITINISPISERNLQYTVEIRVPNATTMMLA</sequence>
<protein>
    <submittedName>
        <fullName evidence="1">Uncharacterized protein</fullName>
    </submittedName>
</protein>
<proteinExistence type="predicted"/>
<dbReference type="EMBL" id="LS398110">
    <property type="protein sequence ID" value="SPP98326.1"/>
    <property type="molecule type" value="Genomic_DNA"/>
</dbReference>
<accession>A0A2U3QAB4</accession>
<evidence type="ECO:0000313" key="2">
    <source>
        <dbReference type="Proteomes" id="UP000246085"/>
    </source>
</evidence>
<dbReference type="KEGG" id="bvz:BRAD3257_7660"/>
<reference evidence="1 2" key="1">
    <citation type="submission" date="2018-03" db="EMBL/GenBank/DDBJ databases">
        <authorList>
            <person name="Gully D."/>
        </authorList>
    </citation>
    <scope>NUCLEOTIDE SEQUENCE [LARGE SCALE GENOMIC DNA]</scope>
    <source>
        <strain evidence="1">ORS3257</strain>
    </source>
</reference>
<dbReference type="Proteomes" id="UP000246085">
    <property type="component" value="Chromosome BRAD3257"/>
</dbReference>
<gene>
    <name evidence="1" type="ORF">BRAD3257_7660</name>
</gene>
<evidence type="ECO:0000313" key="1">
    <source>
        <dbReference type="EMBL" id="SPP98326.1"/>
    </source>
</evidence>
<dbReference type="AlphaFoldDB" id="A0A2U3QAB4"/>
<name>A0A2U3QAB4_9BRAD</name>